<evidence type="ECO:0000313" key="2">
    <source>
        <dbReference type="EMBL" id="AEC02163.1"/>
    </source>
</evidence>
<protein>
    <submittedName>
        <fullName evidence="2">Helix-turn-helix domain protein</fullName>
    </submittedName>
</protein>
<organism evidence="2 3">
    <name type="scientific">Parasphaerochaeta coccoides (strain ATCC BAA-1237 / DSM 17374 / SPN1)</name>
    <name type="common">Sphaerochaeta coccoides</name>
    <dbReference type="NCBI Taxonomy" id="760011"/>
    <lineage>
        <taxon>Bacteria</taxon>
        <taxon>Pseudomonadati</taxon>
        <taxon>Spirochaetota</taxon>
        <taxon>Spirochaetia</taxon>
        <taxon>Spirochaetales</taxon>
        <taxon>Sphaerochaetaceae</taxon>
        <taxon>Parasphaerochaeta</taxon>
    </lineage>
</organism>
<dbReference type="KEGG" id="scc:Spico_0939"/>
<dbReference type="PROSITE" id="PS50943">
    <property type="entry name" value="HTH_CROC1"/>
    <property type="match status" value="1"/>
</dbReference>
<dbReference type="SMART" id="SM00530">
    <property type="entry name" value="HTH_XRE"/>
    <property type="match status" value="1"/>
</dbReference>
<dbReference type="HOGENOM" id="CLU_1863883_0_0_12"/>
<keyword evidence="3" id="KW-1185">Reference proteome</keyword>
<dbReference type="GO" id="GO:0003677">
    <property type="term" value="F:DNA binding"/>
    <property type="evidence" value="ECO:0007669"/>
    <property type="project" value="InterPro"/>
</dbReference>
<dbReference type="Proteomes" id="UP000007939">
    <property type="component" value="Chromosome"/>
</dbReference>
<dbReference type="EMBL" id="CP002659">
    <property type="protein sequence ID" value="AEC02163.1"/>
    <property type="molecule type" value="Genomic_DNA"/>
</dbReference>
<evidence type="ECO:0000259" key="1">
    <source>
        <dbReference type="PROSITE" id="PS50943"/>
    </source>
</evidence>
<dbReference type="STRING" id="760011.Spico_0939"/>
<sequence length="137" mass="15360">MGKIKSEFWQRVAVLLKKRRLKIADLARLSSVDQRAISSGIRLHTIPQSDTALAISDALGVSVRFLLYGIDDSGTDDELEQAIEYCRNSRQASQVLKLLQFLTPRQYAVLLDVFETWGLVIGETGEINLSGEKKRLP</sequence>
<dbReference type="RefSeq" id="WP_013739559.1">
    <property type="nucleotide sequence ID" value="NC_015436.1"/>
</dbReference>
<dbReference type="CDD" id="cd00093">
    <property type="entry name" value="HTH_XRE"/>
    <property type="match status" value="1"/>
</dbReference>
<reference evidence="2 3" key="2">
    <citation type="journal article" date="2012" name="Stand. Genomic Sci.">
        <title>Complete genome sequence of the termite hindgut bacterium Spirochaeta coccoides type strain (SPN1(T)), reclassification in the genus Sphaerochaeta as Sphaerochaeta coccoides comb. nov. and emendations of the family Spirochaetaceae and the genus Sphaerochaeta.</title>
        <authorList>
            <person name="Abt B."/>
            <person name="Han C."/>
            <person name="Scheuner C."/>
            <person name="Lu M."/>
            <person name="Lapidus A."/>
            <person name="Nolan M."/>
            <person name="Lucas S."/>
            <person name="Hammon N."/>
            <person name="Deshpande S."/>
            <person name="Cheng J.F."/>
            <person name="Tapia R."/>
            <person name="Goodwin L.A."/>
            <person name="Pitluck S."/>
            <person name="Liolios K."/>
            <person name="Pagani I."/>
            <person name="Ivanova N."/>
            <person name="Mavromatis K."/>
            <person name="Mikhailova N."/>
            <person name="Huntemann M."/>
            <person name="Pati A."/>
            <person name="Chen A."/>
            <person name="Palaniappan K."/>
            <person name="Land M."/>
            <person name="Hauser L."/>
            <person name="Brambilla E.M."/>
            <person name="Rohde M."/>
            <person name="Spring S."/>
            <person name="Gronow S."/>
            <person name="Goker M."/>
            <person name="Woyke T."/>
            <person name="Bristow J."/>
            <person name="Eisen J.A."/>
            <person name="Markowitz V."/>
            <person name="Hugenholtz P."/>
            <person name="Kyrpides N.C."/>
            <person name="Klenk H.P."/>
            <person name="Detter J.C."/>
        </authorList>
    </citation>
    <scope>NUCLEOTIDE SEQUENCE [LARGE SCALE GENOMIC DNA]</scope>
    <source>
        <strain evidence="3">ATCC BAA-1237 / DSM 17374 / SPN1</strain>
    </source>
</reference>
<dbReference type="OrthoDB" id="528805at2"/>
<dbReference type="InterPro" id="IPR001387">
    <property type="entry name" value="Cro/C1-type_HTH"/>
</dbReference>
<feature type="domain" description="HTH cro/C1-type" evidence="1">
    <location>
        <begin position="12"/>
        <end position="66"/>
    </location>
</feature>
<name>F4GIM9_PARC1</name>
<dbReference type="Pfam" id="PF01381">
    <property type="entry name" value="HTH_3"/>
    <property type="match status" value="1"/>
</dbReference>
<dbReference type="InterPro" id="IPR010982">
    <property type="entry name" value="Lambda_DNA-bd_dom_sf"/>
</dbReference>
<accession>F4GIM9</accession>
<dbReference type="SUPFAM" id="SSF47413">
    <property type="entry name" value="lambda repressor-like DNA-binding domains"/>
    <property type="match status" value="1"/>
</dbReference>
<dbReference type="AlphaFoldDB" id="F4GIM9"/>
<dbReference type="Gene3D" id="1.10.260.40">
    <property type="entry name" value="lambda repressor-like DNA-binding domains"/>
    <property type="match status" value="1"/>
</dbReference>
<proteinExistence type="predicted"/>
<evidence type="ECO:0000313" key="3">
    <source>
        <dbReference type="Proteomes" id="UP000007939"/>
    </source>
</evidence>
<gene>
    <name evidence="2" type="ordered locus">Spico_0939</name>
</gene>
<reference evidence="3" key="1">
    <citation type="submission" date="2011-04" db="EMBL/GenBank/DDBJ databases">
        <title>The complete genome of Spirochaeta coccoides DSM 17374.</title>
        <authorList>
            <person name="Lucas S."/>
            <person name="Copeland A."/>
            <person name="Lapidus A."/>
            <person name="Bruce D."/>
            <person name="Goodwin L."/>
            <person name="Pitluck S."/>
            <person name="Peters L."/>
            <person name="Kyrpides N."/>
            <person name="Mavromatis K."/>
            <person name="Pagani I."/>
            <person name="Ivanova N."/>
            <person name="Ovchinnikova G."/>
            <person name="Lu M."/>
            <person name="Detter J.C."/>
            <person name="Tapia R."/>
            <person name="Han C."/>
            <person name="Land M."/>
            <person name="Hauser L."/>
            <person name="Markowitz V."/>
            <person name="Cheng J.-F."/>
            <person name="Hugenholtz P."/>
            <person name="Woyke T."/>
            <person name="Wu D."/>
            <person name="Spring S."/>
            <person name="Schroeder M."/>
            <person name="Brambilla E."/>
            <person name="Klenk H.-P."/>
            <person name="Eisen J.A."/>
        </authorList>
    </citation>
    <scope>NUCLEOTIDE SEQUENCE [LARGE SCALE GENOMIC DNA]</scope>
    <source>
        <strain evidence="3">ATCC BAA-1237 / DSM 17374 / SPN1</strain>
    </source>
</reference>